<dbReference type="PANTHER" id="PTHR23081:SF36">
    <property type="entry name" value="RNA POLYMERASE II SUBUNIT A C-TERMINAL DOMAIN PHOSPHATASE"/>
    <property type="match status" value="1"/>
</dbReference>
<dbReference type="InterPro" id="IPR036412">
    <property type="entry name" value="HAD-like_sf"/>
</dbReference>
<dbReference type="SUPFAM" id="SSF52113">
    <property type="entry name" value="BRCT domain"/>
    <property type="match status" value="1"/>
</dbReference>
<dbReference type="SUPFAM" id="SSF56784">
    <property type="entry name" value="HAD-like"/>
    <property type="match status" value="1"/>
</dbReference>
<protein>
    <recommendedName>
        <fullName evidence="6">RNA polymerase II C-terminal domain phosphatase-like</fullName>
        <ecNumber evidence="6">3.1.3.16</ecNumber>
    </recommendedName>
</protein>
<dbReference type="GO" id="GO:0008420">
    <property type="term" value="F:RNA polymerase II CTD heptapeptide repeat phosphatase activity"/>
    <property type="evidence" value="ECO:0007669"/>
    <property type="project" value="UniProtKB-UniRule"/>
</dbReference>
<dbReference type="AlphaFoldDB" id="A0AAV8D607"/>
<comment type="subcellular location">
    <subcellularLocation>
        <location evidence="1 6">Nucleus</location>
    </subcellularLocation>
</comment>
<dbReference type="GO" id="GO:0005634">
    <property type="term" value="C:nucleus"/>
    <property type="evidence" value="ECO:0007669"/>
    <property type="project" value="UniProtKB-SubCell"/>
</dbReference>
<dbReference type="PROSITE" id="PS50172">
    <property type="entry name" value="BRCT"/>
    <property type="match status" value="1"/>
</dbReference>
<dbReference type="InterPro" id="IPR036420">
    <property type="entry name" value="BRCT_dom_sf"/>
</dbReference>
<dbReference type="InterPro" id="IPR011947">
    <property type="entry name" value="FCP1_euk"/>
</dbReference>
<dbReference type="SMART" id="SM00577">
    <property type="entry name" value="CPDc"/>
    <property type="match status" value="1"/>
</dbReference>
<gene>
    <name evidence="9" type="ORF">LUZ62_073615</name>
</gene>
<comment type="caution">
    <text evidence="9">The sequence shown here is derived from an EMBL/GenBank/DDBJ whole genome shotgun (WGS) entry which is preliminary data.</text>
</comment>
<dbReference type="Gene3D" id="3.40.50.1000">
    <property type="entry name" value="HAD superfamily/HAD-like"/>
    <property type="match status" value="1"/>
</dbReference>
<evidence type="ECO:0000313" key="9">
    <source>
        <dbReference type="EMBL" id="KAJ4763240.1"/>
    </source>
</evidence>
<dbReference type="InterPro" id="IPR039189">
    <property type="entry name" value="Fcp1"/>
</dbReference>
<comment type="function">
    <text evidence="6">This promotes the activity of RNA polymerase II.</text>
</comment>
<organism evidence="9 10">
    <name type="scientific">Rhynchospora pubera</name>
    <dbReference type="NCBI Taxonomy" id="906938"/>
    <lineage>
        <taxon>Eukaryota</taxon>
        <taxon>Viridiplantae</taxon>
        <taxon>Streptophyta</taxon>
        <taxon>Embryophyta</taxon>
        <taxon>Tracheophyta</taxon>
        <taxon>Spermatophyta</taxon>
        <taxon>Magnoliopsida</taxon>
        <taxon>Liliopsida</taxon>
        <taxon>Poales</taxon>
        <taxon>Cyperaceae</taxon>
        <taxon>Cyperoideae</taxon>
        <taxon>Rhynchosporeae</taxon>
        <taxon>Rhynchospora</taxon>
    </lineage>
</organism>
<dbReference type="InterPro" id="IPR023214">
    <property type="entry name" value="HAD_sf"/>
</dbReference>
<dbReference type="PROSITE" id="PS50969">
    <property type="entry name" value="FCP1"/>
    <property type="match status" value="1"/>
</dbReference>
<dbReference type="Proteomes" id="UP001140206">
    <property type="component" value="Chromosome 4"/>
</dbReference>
<evidence type="ECO:0000256" key="6">
    <source>
        <dbReference type="RuleBase" id="RU366066"/>
    </source>
</evidence>
<comment type="catalytic activity">
    <reaction evidence="4 6">
        <text>O-phospho-L-seryl-[protein] + H2O = L-seryl-[protein] + phosphate</text>
        <dbReference type="Rhea" id="RHEA:20629"/>
        <dbReference type="Rhea" id="RHEA-COMP:9863"/>
        <dbReference type="Rhea" id="RHEA-COMP:11604"/>
        <dbReference type="ChEBI" id="CHEBI:15377"/>
        <dbReference type="ChEBI" id="CHEBI:29999"/>
        <dbReference type="ChEBI" id="CHEBI:43474"/>
        <dbReference type="ChEBI" id="CHEBI:83421"/>
        <dbReference type="EC" id="3.1.3.16"/>
    </reaction>
</comment>
<dbReference type="Pfam" id="PF03031">
    <property type="entry name" value="NIF"/>
    <property type="match status" value="1"/>
</dbReference>
<dbReference type="EMBL" id="JAMFTS010000004">
    <property type="protein sequence ID" value="KAJ4763240.1"/>
    <property type="molecule type" value="Genomic_DNA"/>
</dbReference>
<evidence type="ECO:0000256" key="1">
    <source>
        <dbReference type="ARBA" id="ARBA00004123"/>
    </source>
</evidence>
<sequence>MECIFLADERPKELKVSDDGNMKKCNNQFAGTQSNTEASVRPKIFHGTCVSYGQNVEDTIGYVSCKQFYENMLSGTIDTTGLLRLYLDEWMKTINKPKLVLDLDHTLMNSTQDLSRDEMHLLNAVSTTKDAGLLHRIRLEDCSMLVKLRPFVRQFLDEASKMFDLYVYTMGTRDYATQIVKLLDPENKYFISKSKVISREDFTKSGVKALDIVPGSKAYIIILDDKPSVWREADKINIIQIWRYNFFASSFPSYYSRFKSPAQMRIDEREADGTLALILSVLKQAHWRFLNMKRSGLQADFRRILKDMRSEILKGCVLAFTAGVPCSLIGLDKMPLWKVAEQLGAKYSNLDDASVTHVLAVQCSTQLRQWAHQNGRFLVHANWLEKAWHLWRRPREEQFMLLPLDCNPAALPAPTPSPTAVPAYQMGTCDAGTNM</sequence>
<accession>A0AAV8D607</accession>
<dbReference type="InterPro" id="IPR004274">
    <property type="entry name" value="FCP1_dom"/>
</dbReference>
<feature type="domain" description="BRCT" evidence="7">
    <location>
        <begin position="308"/>
        <end position="401"/>
    </location>
</feature>
<comment type="catalytic activity">
    <reaction evidence="5 6">
        <text>O-phospho-L-threonyl-[protein] + H2O = L-threonyl-[protein] + phosphate</text>
        <dbReference type="Rhea" id="RHEA:47004"/>
        <dbReference type="Rhea" id="RHEA-COMP:11060"/>
        <dbReference type="Rhea" id="RHEA-COMP:11605"/>
        <dbReference type="ChEBI" id="CHEBI:15377"/>
        <dbReference type="ChEBI" id="CHEBI:30013"/>
        <dbReference type="ChEBI" id="CHEBI:43474"/>
        <dbReference type="ChEBI" id="CHEBI:61977"/>
        <dbReference type="EC" id="3.1.3.16"/>
    </reaction>
</comment>
<keyword evidence="10" id="KW-1185">Reference proteome</keyword>
<keyword evidence="2 6" id="KW-0378">Hydrolase</keyword>
<dbReference type="InterPro" id="IPR001357">
    <property type="entry name" value="BRCT_dom"/>
</dbReference>
<evidence type="ECO:0000259" key="8">
    <source>
        <dbReference type="PROSITE" id="PS50969"/>
    </source>
</evidence>
<evidence type="ECO:0000256" key="2">
    <source>
        <dbReference type="ARBA" id="ARBA00022801"/>
    </source>
</evidence>
<dbReference type="Gene3D" id="3.40.50.10190">
    <property type="entry name" value="BRCT domain"/>
    <property type="match status" value="1"/>
</dbReference>
<reference evidence="9" key="1">
    <citation type="submission" date="2022-08" db="EMBL/GenBank/DDBJ databases">
        <authorList>
            <person name="Marques A."/>
        </authorList>
    </citation>
    <scope>NUCLEOTIDE SEQUENCE</scope>
    <source>
        <strain evidence="9">RhyPub2mFocal</strain>
        <tissue evidence="9">Leaves</tissue>
    </source>
</reference>
<dbReference type="NCBIfam" id="TIGR02250">
    <property type="entry name" value="FCP1_euk"/>
    <property type="match status" value="1"/>
</dbReference>
<dbReference type="CDD" id="cd07521">
    <property type="entry name" value="HAD_FCP1-like"/>
    <property type="match status" value="1"/>
</dbReference>
<proteinExistence type="predicted"/>
<dbReference type="EC" id="3.1.3.16" evidence="6"/>
<feature type="domain" description="FCP1 homology" evidence="8">
    <location>
        <begin position="92"/>
        <end position="265"/>
    </location>
</feature>
<dbReference type="PANTHER" id="PTHR23081">
    <property type="entry name" value="RNA POLYMERASE II CTD PHOSPHATASE"/>
    <property type="match status" value="1"/>
</dbReference>
<name>A0AAV8D607_9POAL</name>
<keyword evidence="3 6" id="KW-0539">Nucleus</keyword>
<evidence type="ECO:0000313" key="10">
    <source>
        <dbReference type="Proteomes" id="UP001140206"/>
    </source>
</evidence>
<evidence type="ECO:0000256" key="5">
    <source>
        <dbReference type="ARBA" id="ARBA00048336"/>
    </source>
</evidence>
<evidence type="ECO:0000256" key="4">
    <source>
        <dbReference type="ARBA" id="ARBA00047761"/>
    </source>
</evidence>
<evidence type="ECO:0000259" key="7">
    <source>
        <dbReference type="PROSITE" id="PS50172"/>
    </source>
</evidence>
<evidence type="ECO:0000256" key="3">
    <source>
        <dbReference type="ARBA" id="ARBA00023242"/>
    </source>
</evidence>